<dbReference type="Proteomes" id="UP000000647">
    <property type="component" value="Chromosome"/>
</dbReference>
<accession>A1WZB5</accession>
<protein>
    <submittedName>
        <fullName evidence="1">Uncharacterized protein</fullName>
    </submittedName>
</protein>
<gene>
    <name evidence="1" type="ordered locus">Hhal_2263</name>
</gene>
<dbReference type="HOGENOM" id="CLU_923672_0_0_6"/>
<sequence>MLSRLAVNRTADCNRRRHNVGYYQQSTRVCLVSQETPPPNRIQLLRTQLWAWAGETGYREAVRVGAPRSRESVPVVDLVHEEPAVALATLLGLLEQDRFEAPVLLIERGLDRSGTPFLHHENATAALGATCVSLKGRSGTGSGEGPDLLGDLLGVWLIGAVADFPEAHEAYLRDLARGMGPAMVPQGWAGTLLHASPAGSDARESLVVGLIHEAVVERAPGATLRTVGHALSVLDGAGGAEHAVAWRRALAFVVGAELHLHPAGRLHSEFYAHLDAPASRHRSAVLFIQQEAIPAYHSVGD</sequence>
<proteinExistence type="predicted"/>
<dbReference type="AlphaFoldDB" id="A1WZB5"/>
<name>A1WZB5_HALHL</name>
<dbReference type="EMBL" id="CP000544">
    <property type="protein sequence ID" value="ABM63027.1"/>
    <property type="molecule type" value="Genomic_DNA"/>
</dbReference>
<dbReference type="STRING" id="349124.Hhal_2263"/>
<evidence type="ECO:0000313" key="1">
    <source>
        <dbReference type="EMBL" id="ABM63027.1"/>
    </source>
</evidence>
<reference evidence="2" key="1">
    <citation type="submission" date="2006-12" db="EMBL/GenBank/DDBJ databases">
        <title>Complete sequence of Halorhodospira halophila SL1.</title>
        <authorList>
            <consortium name="US DOE Joint Genome Institute"/>
            <person name="Copeland A."/>
            <person name="Lucas S."/>
            <person name="Lapidus A."/>
            <person name="Barry K."/>
            <person name="Detter J.C."/>
            <person name="Glavina del Rio T."/>
            <person name="Hammon N."/>
            <person name="Israni S."/>
            <person name="Dalin E."/>
            <person name="Tice H."/>
            <person name="Pitluck S."/>
            <person name="Saunders E."/>
            <person name="Brettin T."/>
            <person name="Bruce D."/>
            <person name="Han C."/>
            <person name="Tapia R."/>
            <person name="Schmutz J."/>
            <person name="Larimer F."/>
            <person name="Land M."/>
            <person name="Hauser L."/>
            <person name="Kyrpides N."/>
            <person name="Mikhailova N."/>
            <person name="Hoff W."/>
            <person name="Richardson P."/>
        </authorList>
    </citation>
    <scope>NUCLEOTIDE SEQUENCE [LARGE SCALE GENOMIC DNA]</scope>
    <source>
        <strain evidence="2">DSM 244 / SL1</strain>
    </source>
</reference>
<organism evidence="1 2">
    <name type="scientific">Halorhodospira halophila (strain DSM 244 / SL1)</name>
    <name type="common">Ectothiorhodospira halophila (strain DSM 244 / SL1)</name>
    <dbReference type="NCBI Taxonomy" id="349124"/>
    <lineage>
        <taxon>Bacteria</taxon>
        <taxon>Pseudomonadati</taxon>
        <taxon>Pseudomonadota</taxon>
        <taxon>Gammaproteobacteria</taxon>
        <taxon>Chromatiales</taxon>
        <taxon>Ectothiorhodospiraceae</taxon>
        <taxon>Halorhodospira</taxon>
    </lineage>
</organism>
<reference evidence="1 2" key="2">
    <citation type="journal article" date="2013" name="Stand. Genomic Sci.">
        <title>Complete genome sequence of Halorhodospira halophila SL1.</title>
        <authorList>
            <person name="Challacombe J.F."/>
            <person name="Majid S."/>
            <person name="Deole R."/>
            <person name="Brettin T.S."/>
            <person name="Bruce D."/>
            <person name="Delano S.F."/>
            <person name="Detter J.C."/>
            <person name="Gleasner C.D."/>
            <person name="Han C.S."/>
            <person name="Misra M."/>
            <person name="Reitenga K.G."/>
            <person name="Mikhailova N."/>
            <person name="Woyke T."/>
            <person name="Pitluck S."/>
            <person name="Nolan M."/>
            <person name="Land M.L."/>
            <person name="Saunders E."/>
            <person name="Tapia R."/>
            <person name="Lapidus A."/>
            <person name="Ivanova N."/>
            <person name="Hoff W.D."/>
        </authorList>
    </citation>
    <scope>NUCLEOTIDE SEQUENCE [LARGE SCALE GENOMIC DNA]</scope>
    <source>
        <strain evidence="2">DSM 244 / SL1</strain>
    </source>
</reference>
<evidence type="ECO:0000313" key="2">
    <source>
        <dbReference type="Proteomes" id="UP000000647"/>
    </source>
</evidence>
<dbReference type="KEGG" id="hha:Hhal_2263"/>
<keyword evidence="2" id="KW-1185">Reference proteome</keyword>